<dbReference type="EMBL" id="AP028056">
    <property type="protein sequence ID" value="BEH01349.1"/>
    <property type="molecule type" value="Genomic_DNA"/>
</dbReference>
<feature type="binding site" evidence="5">
    <location>
        <position position="96"/>
    </location>
    <ligand>
        <name>Mg(2+)</name>
        <dbReference type="ChEBI" id="CHEBI:18420"/>
    </ligand>
</feature>
<dbReference type="Proteomes" id="UP001431656">
    <property type="component" value="Chromosome"/>
</dbReference>
<dbReference type="Gene3D" id="3.20.20.60">
    <property type="entry name" value="Phosphoenolpyruvate-binding domains"/>
    <property type="match status" value="1"/>
</dbReference>
<name>A0AAN0MFE3_9ACTN</name>
<accession>A0AAN0MFE3</accession>
<evidence type="ECO:0000313" key="7">
    <source>
        <dbReference type="EMBL" id="BEH01349.1"/>
    </source>
</evidence>
<feature type="domain" description="HpcH/HpaI aldolase/citrate lyase" evidence="6">
    <location>
        <begin position="2"/>
        <end position="199"/>
    </location>
</feature>
<dbReference type="GO" id="GO:0016829">
    <property type="term" value="F:lyase activity"/>
    <property type="evidence" value="ECO:0007669"/>
    <property type="project" value="UniProtKB-KW"/>
</dbReference>
<dbReference type="InterPro" id="IPR011206">
    <property type="entry name" value="Citrate_lyase_beta/mcl1/mcl2"/>
</dbReference>
<evidence type="ECO:0000256" key="5">
    <source>
        <dbReference type="PIRSR" id="PIRSR015582-2"/>
    </source>
</evidence>
<feature type="binding site" evidence="5">
    <location>
        <position position="123"/>
    </location>
    <ligand>
        <name>Mg(2+)</name>
        <dbReference type="ChEBI" id="CHEBI:18420"/>
    </ligand>
</feature>
<dbReference type="KEGG" id="broo:brsh051_06300"/>
<protein>
    <submittedName>
        <fullName evidence="7">Aldolase/citrate lyase family protein</fullName>
    </submittedName>
</protein>
<dbReference type="GO" id="GO:0000287">
    <property type="term" value="F:magnesium ion binding"/>
    <property type="evidence" value="ECO:0007669"/>
    <property type="project" value="TreeGrafter"/>
</dbReference>
<feature type="binding site" evidence="4">
    <location>
        <position position="30"/>
    </location>
    <ligand>
        <name>substrate</name>
    </ligand>
</feature>
<dbReference type="AlphaFoldDB" id="A0AAN0MFE3"/>
<evidence type="ECO:0000256" key="4">
    <source>
        <dbReference type="PIRSR" id="PIRSR015582-1"/>
    </source>
</evidence>
<keyword evidence="3 5" id="KW-0460">Magnesium</keyword>
<gene>
    <name evidence="7" type="ORF">brsh051_06300</name>
</gene>
<dbReference type="PANTHER" id="PTHR32308:SF10">
    <property type="entry name" value="CITRATE LYASE SUBUNIT BETA"/>
    <property type="match status" value="1"/>
</dbReference>
<organism evidence="7 8">
    <name type="scientific">Brooklawnia propionicigenes</name>
    <dbReference type="NCBI Taxonomy" id="3041175"/>
    <lineage>
        <taxon>Bacteria</taxon>
        <taxon>Bacillati</taxon>
        <taxon>Actinomycetota</taxon>
        <taxon>Actinomycetes</taxon>
        <taxon>Propionibacteriales</taxon>
        <taxon>Propionibacteriaceae</taxon>
        <taxon>Brooklawnia</taxon>
    </lineage>
</organism>
<keyword evidence="8" id="KW-1185">Reference proteome</keyword>
<dbReference type="SUPFAM" id="SSF51621">
    <property type="entry name" value="Phosphoenolpyruvate/pyruvate domain"/>
    <property type="match status" value="1"/>
</dbReference>
<dbReference type="InterPro" id="IPR040442">
    <property type="entry name" value="Pyrv_kinase-like_dom_sf"/>
</dbReference>
<dbReference type="PANTHER" id="PTHR32308">
    <property type="entry name" value="LYASE BETA SUBUNIT, PUTATIVE (AFU_ORTHOLOGUE AFUA_4G13030)-RELATED"/>
    <property type="match status" value="1"/>
</dbReference>
<proteinExistence type="predicted"/>
<sequence length="268" mass="27809">MAPAAKIAARDTIVAALNGGTWKAPTVTVRVNSWDTPWTTGDVMQVVSGGGAHIDALVLPKVTSAEQVVALDLVVSQVEASAGLEVGRIGFELQIEEALGLQHVDEIAAASARTETLVFGPGDYMASMGMRGLSVGSQIVGYQADAFHYALTRILIAARANGLQALDGPYVSIRDLPGFKVSAAKAAALGYDGKWVVHPSQVEAGNEIFTPDAAQIERAERIVAAYAAAGERAAGAVGAIVVDDEMVDEAGYKVAQALLAKTGHSDRV</sequence>
<evidence type="ECO:0000259" key="6">
    <source>
        <dbReference type="Pfam" id="PF03328"/>
    </source>
</evidence>
<keyword evidence="2 5" id="KW-0479">Metal-binding</keyword>
<dbReference type="PIRSF" id="PIRSF015582">
    <property type="entry name" value="Cit_lyase_B"/>
    <property type="match status" value="1"/>
</dbReference>
<dbReference type="InterPro" id="IPR005000">
    <property type="entry name" value="Aldolase/citrate-lyase_domain"/>
</dbReference>
<evidence type="ECO:0000256" key="2">
    <source>
        <dbReference type="ARBA" id="ARBA00022723"/>
    </source>
</evidence>
<reference evidence="7" key="1">
    <citation type="journal article" date="2024" name="Int. J. Syst. Evol. Microbiol.">
        <title>Brooklawnia propionicigenes sp. nov., a facultatively anaerobic, propionate-producing bacterium isolated from a methanogenic reactor treating waste from cattle farms.</title>
        <authorList>
            <person name="Akita Y."/>
            <person name="Ueki A."/>
            <person name="Tonouchi A."/>
            <person name="Sugawara Y."/>
            <person name="Honma S."/>
            <person name="Kaku N."/>
            <person name="Ueki K."/>
        </authorList>
    </citation>
    <scope>NUCLEOTIDE SEQUENCE</scope>
    <source>
        <strain evidence="7">SH051</strain>
    </source>
</reference>
<feature type="binding site" evidence="4">
    <location>
        <position position="96"/>
    </location>
    <ligand>
        <name>substrate</name>
    </ligand>
</feature>
<evidence type="ECO:0000256" key="3">
    <source>
        <dbReference type="ARBA" id="ARBA00022842"/>
    </source>
</evidence>
<dbReference type="InterPro" id="IPR015813">
    <property type="entry name" value="Pyrv/PenolPyrv_kinase-like_dom"/>
</dbReference>
<dbReference type="GO" id="GO:0006107">
    <property type="term" value="P:oxaloacetate metabolic process"/>
    <property type="evidence" value="ECO:0007669"/>
    <property type="project" value="TreeGrafter"/>
</dbReference>
<dbReference type="Pfam" id="PF03328">
    <property type="entry name" value="HpcH_HpaI"/>
    <property type="match status" value="1"/>
</dbReference>
<evidence type="ECO:0000313" key="8">
    <source>
        <dbReference type="Proteomes" id="UP001431656"/>
    </source>
</evidence>
<comment type="cofactor">
    <cofactor evidence="1">
        <name>Mg(2+)</name>
        <dbReference type="ChEBI" id="CHEBI:18420"/>
    </cofactor>
</comment>
<keyword evidence="7" id="KW-0456">Lyase</keyword>
<evidence type="ECO:0000256" key="1">
    <source>
        <dbReference type="ARBA" id="ARBA00001946"/>
    </source>
</evidence>